<feature type="transmembrane region" description="Helical" evidence="7">
    <location>
        <begin position="650"/>
        <end position="672"/>
    </location>
</feature>
<comment type="similarity">
    <text evidence="2">Belongs to the CSC1 (TC 1.A.17) family.</text>
</comment>
<evidence type="ECO:0000259" key="11">
    <source>
        <dbReference type="Pfam" id="PF14703"/>
    </source>
</evidence>
<dbReference type="InterPro" id="IPR027815">
    <property type="entry name" value="CSC1/OSCA1-like_cyt"/>
</dbReference>
<evidence type="ECO:0000259" key="10">
    <source>
        <dbReference type="Pfam" id="PF13967"/>
    </source>
</evidence>
<evidence type="ECO:0000256" key="1">
    <source>
        <dbReference type="ARBA" id="ARBA00004141"/>
    </source>
</evidence>
<dbReference type="AlphaFoldDB" id="A0A8H4I263"/>
<dbReference type="GO" id="GO:0005886">
    <property type="term" value="C:plasma membrane"/>
    <property type="evidence" value="ECO:0007669"/>
    <property type="project" value="TreeGrafter"/>
</dbReference>
<evidence type="ECO:0000259" key="8">
    <source>
        <dbReference type="Pfam" id="PF02714"/>
    </source>
</evidence>
<evidence type="ECO:0000256" key="6">
    <source>
        <dbReference type="ARBA" id="ARBA00023136"/>
    </source>
</evidence>
<feature type="transmembrane region" description="Helical" evidence="7">
    <location>
        <begin position="584"/>
        <end position="613"/>
    </location>
</feature>
<feature type="transmembrane region" description="Helical" evidence="7">
    <location>
        <begin position="494"/>
        <end position="519"/>
    </location>
</feature>
<dbReference type="InterPro" id="IPR003864">
    <property type="entry name" value="CSC1/OSCA1-like_7TM"/>
</dbReference>
<keyword evidence="4 7" id="KW-0812">Transmembrane</keyword>
<feature type="domain" description="CSC1/OSCA1-like 7TM region" evidence="8">
    <location>
        <begin position="443"/>
        <end position="716"/>
    </location>
</feature>
<keyword evidence="5 7" id="KW-1133">Transmembrane helix</keyword>
<evidence type="ECO:0000256" key="5">
    <source>
        <dbReference type="ARBA" id="ARBA00022989"/>
    </source>
</evidence>
<feature type="transmembrane region" description="Helical" evidence="7">
    <location>
        <begin position="450"/>
        <end position="474"/>
    </location>
</feature>
<evidence type="ECO:0000313" key="12">
    <source>
        <dbReference type="EMBL" id="KAH1900739.1"/>
    </source>
</evidence>
<evidence type="ECO:0008006" key="14">
    <source>
        <dbReference type="Google" id="ProtNLM"/>
    </source>
</evidence>
<organism evidence="12 13">
    <name type="scientific">Aspergillus fumigatus</name>
    <name type="common">Neosartorya fumigata</name>
    <dbReference type="NCBI Taxonomy" id="746128"/>
    <lineage>
        <taxon>Eukaryota</taxon>
        <taxon>Fungi</taxon>
        <taxon>Dikarya</taxon>
        <taxon>Ascomycota</taxon>
        <taxon>Pezizomycotina</taxon>
        <taxon>Eurotiomycetes</taxon>
        <taxon>Eurotiomycetidae</taxon>
        <taxon>Eurotiales</taxon>
        <taxon>Aspergillaceae</taxon>
        <taxon>Aspergillus</taxon>
        <taxon>Aspergillus subgen. Fumigati</taxon>
    </lineage>
</organism>
<evidence type="ECO:0000256" key="7">
    <source>
        <dbReference type="SAM" id="Phobius"/>
    </source>
</evidence>
<protein>
    <recommendedName>
        <fullName evidence="14">DUF221 domain-containing protein</fullName>
    </recommendedName>
</protein>
<keyword evidence="3" id="KW-0813">Transport</keyword>
<dbReference type="Proteomes" id="UP000813423">
    <property type="component" value="Unassembled WGS sequence"/>
</dbReference>
<dbReference type="Pfam" id="PF13967">
    <property type="entry name" value="RSN1_TM"/>
    <property type="match status" value="1"/>
</dbReference>
<feature type="transmembrane region" description="Helical" evidence="7">
    <location>
        <begin position="55"/>
        <end position="78"/>
    </location>
</feature>
<dbReference type="InterPro" id="IPR022257">
    <property type="entry name" value="PHM7_ext"/>
</dbReference>
<feature type="transmembrane region" description="Helical" evidence="7">
    <location>
        <begin position="138"/>
        <end position="158"/>
    </location>
</feature>
<dbReference type="PANTHER" id="PTHR13018:SF53">
    <property type="entry name" value="DUF221 DOMAIN PROTEIN"/>
    <property type="match status" value="1"/>
</dbReference>
<name>A0A8H4I263_ASPFM</name>
<comment type="subcellular location">
    <subcellularLocation>
        <location evidence="1">Membrane</location>
        <topology evidence="1">Multi-pass membrane protein</topology>
    </subcellularLocation>
</comment>
<feature type="domain" description="CSC1/OSCA1-like N-terminal transmembrane" evidence="10">
    <location>
        <begin position="57"/>
        <end position="204"/>
    </location>
</feature>
<evidence type="ECO:0000259" key="9">
    <source>
        <dbReference type="Pfam" id="PF12621"/>
    </source>
</evidence>
<feature type="transmembrane region" description="Helical" evidence="7">
    <location>
        <begin position="185"/>
        <end position="204"/>
    </location>
</feature>
<dbReference type="InterPro" id="IPR032880">
    <property type="entry name" value="CSC1/OSCA1-like_N"/>
</dbReference>
<dbReference type="Pfam" id="PF14703">
    <property type="entry name" value="PHM7_cyt"/>
    <property type="match status" value="1"/>
</dbReference>
<evidence type="ECO:0000256" key="2">
    <source>
        <dbReference type="ARBA" id="ARBA00007779"/>
    </source>
</evidence>
<dbReference type="Pfam" id="PF12621">
    <property type="entry name" value="PHM7_ext"/>
    <property type="match status" value="1"/>
</dbReference>
<dbReference type="InterPro" id="IPR045122">
    <property type="entry name" value="Csc1-like"/>
</dbReference>
<accession>A0A8H4I263</accession>
<feature type="domain" description="CSC1/OSCA1-like cytosolic" evidence="11">
    <location>
        <begin position="247"/>
        <end position="431"/>
    </location>
</feature>
<sequence>MMPTMAVPEWVGSMVKRQNLLDPNNDPNIGSARGNASSMTSDAIKNLGVNESTSLSALLTTLLPALVIAFFWFGLFLVCRRTQLRWYAPRSHLPCWHQHERSPQLPRGFINWFGQFLKISDAHVLHSSSMDGYLFLRFLRVLCSTCFTGCLVTWPILIPIHVTGGAGNTQLDALSFSNVKDPTRYYAHAIMACIFFSMCFWGLFQAKSLIRDTAAYVFYVVTRESLFYANLRQAYLNSPAYVRRISSRTVLFMSVPEDYKNEQKLRQVFGDSIRRIWITSDCKELMKKVRERDSLAYRLEKAETNLIRTANSARLRAFKKGVITSDTCLDCESGTHSWRKKIRRPSHRVKLFGPKVDSICWLRDELVKVSKEVEYLQEQHKNGKMKNLSALFIEFNSQSDAQIALQTLSHHQPLHMTPRFIGISPKEVVWSSLNLSWWQRIVRKFAVQGGIAALVIFWSIPSAAVGAISNITYLTSLLPFLGFIDKLPSSLKGVIAGLLPSAALVLLMSFVPIICRFLARRAGAPSTAHVELFTQSAHFCFQVVQVFLVTTLTSAASAATAQIIKNPLSAKDLLAQNLPKATNFYISYFLLQGLTMSSMAVVQVAGVLVFKFLSTFFDRSPRLLYRRWASLSGIGWGNVFPVFTNMGVIALTYSCIAPLILGFAFVGLYLVYQAYRYNFLFVYDIEIDTKGLVYPRALQHLLTGIYLANICMIGLFAIRAAIGPLIIMALFTVLTVLAHMSLSEALAPLYTFLPRTLDTEEEQQSKEDETQALLRHPRNRWEAAWKWFHPNLYRDYAALRRKVRRDHVEIRYSEEEERNAYFEPCIRARTPTLWIPRDKWGFSHQEIIETHPSIPITDEGAHLDEKNKFVWDKYDPSLPLWELKVLY</sequence>
<proteinExistence type="inferred from homology"/>
<keyword evidence="6 7" id="KW-0472">Membrane</keyword>
<dbReference type="PANTHER" id="PTHR13018">
    <property type="entry name" value="PROBABLE MEMBRANE PROTEIN DUF221-RELATED"/>
    <property type="match status" value="1"/>
</dbReference>
<evidence type="ECO:0000313" key="13">
    <source>
        <dbReference type="Proteomes" id="UP000813423"/>
    </source>
</evidence>
<dbReference type="EMBL" id="JAIBSC010000073">
    <property type="protein sequence ID" value="KAH1900739.1"/>
    <property type="molecule type" value="Genomic_DNA"/>
</dbReference>
<dbReference type="Pfam" id="PF02714">
    <property type="entry name" value="RSN1_7TM"/>
    <property type="match status" value="1"/>
</dbReference>
<feature type="transmembrane region" description="Helical" evidence="7">
    <location>
        <begin position="722"/>
        <end position="742"/>
    </location>
</feature>
<comment type="caution">
    <text evidence="12">The sequence shown here is derived from an EMBL/GenBank/DDBJ whole genome shotgun (WGS) entry which is preliminary data.</text>
</comment>
<gene>
    <name evidence="12" type="ORF">KXV57_008338</name>
</gene>
<dbReference type="GO" id="GO:0005227">
    <property type="term" value="F:calcium-activated cation channel activity"/>
    <property type="evidence" value="ECO:0007669"/>
    <property type="project" value="InterPro"/>
</dbReference>
<feature type="domain" description="10TM putative phosphate transporter extracellular tail" evidence="9">
    <location>
        <begin position="787"/>
        <end position="876"/>
    </location>
</feature>
<reference evidence="12" key="1">
    <citation type="submission" date="2021-08" db="EMBL/GenBank/DDBJ databases">
        <title>Global Aspergillus fumigatus from environmental and clinical sources.</title>
        <authorList>
            <person name="Barber A."/>
            <person name="Sae-Ong T."/>
        </authorList>
    </citation>
    <scope>NUCLEOTIDE SEQUENCE</scope>
    <source>
        <strain evidence="12">NRZ-2016-071</strain>
    </source>
</reference>
<evidence type="ECO:0000256" key="4">
    <source>
        <dbReference type="ARBA" id="ARBA00022692"/>
    </source>
</evidence>
<evidence type="ECO:0000256" key="3">
    <source>
        <dbReference type="ARBA" id="ARBA00022448"/>
    </source>
</evidence>